<gene>
    <name evidence="2" type="ORF">Ctob_003509</name>
</gene>
<dbReference type="GO" id="GO:0005737">
    <property type="term" value="C:cytoplasm"/>
    <property type="evidence" value="ECO:0007669"/>
    <property type="project" value="TreeGrafter"/>
</dbReference>
<name>A0A0M0J8P9_9EUKA</name>
<dbReference type="SUPFAM" id="SSF49764">
    <property type="entry name" value="HSP20-like chaperones"/>
    <property type="match status" value="1"/>
</dbReference>
<dbReference type="AlphaFoldDB" id="A0A0M0J8P9"/>
<dbReference type="InterPro" id="IPR008978">
    <property type="entry name" value="HSP20-like_chaperone"/>
</dbReference>
<keyword evidence="3" id="KW-1185">Reference proteome</keyword>
<reference evidence="3" key="1">
    <citation type="journal article" date="2015" name="PLoS Genet.">
        <title>Genome Sequence and Transcriptome Analyses of Chrysochromulina tobin: Metabolic Tools for Enhanced Algal Fitness in the Prominent Order Prymnesiales (Haptophyceae).</title>
        <authorList>
            <person name="Hovde B.T."/>
            <person name="Deodato C.R."/>
            <person name="Hunsperger H.M."/>
            <person name="Ryken S.A."/>
            <person name="Yost W."/>
            <person name="Jha R.K."/>
            <person name="Patterson J."/>
            <person name="Monnat R.J. Jr."/>
            <person name="Barlow S.B."/>
            <person name="Starkenburg S.R."/>
            <person name="Cattolico R.A."/>
        </authorList>
    </citation>
    <scope>NUCLEOTIDE SEQUENCE</scope>
    <source>
        <strain evidence="3">CCMP291</strain>
    </source>
</reference>
<dbReference type="PANTHER" id="PTHR12356">
    <property type="entry name" value="NUCLEAR MOVEMENT PROTEIN NUDC"/>
    <property type="match status" value="1"/>
</dbReference>
<dbReference type="OrthoDB" id="515366at2759"/>
<dbReference type="GO" id="GO:0051082">
    <property type="term" value="F:unfolded protein binding"/>
    <property type="evidence" value="ECO:0007669"/>
    <property type="project" value="TreeGrafter"/>
</dbReference>
<evidence type="ECO:0000313" key="3">
    <source>
        <dbReference type="Proteomes" id="UP000037460"/>
    </source>
</evidence>
<evidence type="ECO:0000259" key="1">
    <source>
        <dbReference type="Pfam" id="PF04969"/>
    </source>
</evidence>
<dbReference type="EMBL" id="JWZX01003236">
    <property type="protein sequence ID" value="KOO22944.1"/>
    <property type="molecule type" value="Genomic_DNA"/>
</dbReference>
<accession>A0A0M0J8P9</accession>
<dbReference type="PANTHER" id="PTHR12356:SF18">
    <property type="entry name" value="NUDC DOMAIN-CONTAINING PROTEIN 2"/>
    <property type="match status" value="1"/>
</dbReference>
<dbReference type="Gene3D" id="2.60.40.790">
    <property type="match status" value="1"/>
</dbReference>
<comment type="caution">
    <text evidence="2">The sequence shown here is derived from an EMBL/GenBank/DDBJ whole genome shotgun (WGS) entry which is preliminary data.</text>
</comment>
<dbReference type="CDD" id="cd06467">
    <property type="entry name" value="p23_NUDC_like"/>
    <property type="match status" value="1"/>
</dbReference>
<dbReference type="Pfam" id="PF04969">
    <property type="entry name" value="CS"/>
    <property type="match status" value="1"/>
</dbReference>
<organism evidence="2 3">
    <name type="scientific">Chrysochromulina tobinii</name>
    <dbReference type="NCBI Taxonomy" id="1460289"/>
    <lineage>
        <taxon>Eukaryota</taxon>
        <taxon>Haptista</taxon>
        <taxon>Haptophyta</taxon>
        <taxon>Prymnesiophyceae</taxon>
        <taxon>Prymnesiales</taxon>
        <taxon>Chrysochromulinaceae</taxon>
        <taxon>Chrysochromulina</taxon>
    </lineage>
</organism>
<dbReference type="Proteomes" id="UP000037460">
    <property type="component" value="Unassembled WGS sequence"/>
</dbReference>
<dbReference type="InterPro" id="IPR037898">
    <property type="entry name" value="NudC_fam"/>
</dbReference>
<protein>
    <submittedName>
        <fullName evidence="2">Nudc domain-containing protein 2</fullName>
    </submittedName>
</protein>
<evidence type="ECO:0000313" key="2">
    <source>
        <dbReference type="EMBL" id="KOO22944.1"/>
    </source>
</evidence>
<proteinExistence type="predicted"/>
<feature type="domain" description="CS" evidence="1">
    <location>
        <begin position="19"/>
        <end position="63"/>
    </location>
</feature>
<dbReference type="GO" id="GO:0006457">
    <property type="term" value="P:protein folding"/>
    <property type="evidence" value="ECO:0007669"/>
    <property type="project" value="TreeGrafter"/>
</dbReference>
<sequence length="114" mass="12923">MDKIATKRLSYEHQGRKIYEWEQTLEEIHVFIEVPPGVKAKMLDIKIDAKRLRVGLRGNPPFIDVRAATRVQKSLMLERFQAENPGFDFSGASFNGQVPDPKSFMGGVGYNTPN</sequence>
<dbReference type="InterPro" id="IPR007052">
    <property type="entry name" value="CS_dom"/>
</dbReference>